<organism evidence="1 2">
    <name type="scientific">Stegodyphus mimosarum</name>
    <name type="common">African social velvet spider</name>
    <dbReference type="NCBI Taxonomy" id="407821"/>
    <lineage>
        <taxon>Eukaryota</taxon>
        <taxon>Metazoa</taxon>
        <taxon>Ecdysozoa</taxon>
        <taxon>Arthropoda</taxon>
        <taxon>Chelicerata</taxon>
        <taxon>Arachnida</taxon>
        <taxon>Araneae</taxon>
        <taxon>Araneomorphae</taxon>
        <taxon>Entelegynae</taxon>
        <taxon>Eresoidea</taxon>
        <taxon>Eresidae</taxon>
        <taxon>Stegodyphus</taxon>
    </lineage>
</organism>
<dbReference type="Proteomes" id="UP000054359">
    <property type="component" value="Unassembled WGS sequence"/>
</dbReference>
<dbReference type="AlphaFoldDB" id="A0A087THT4"/>
<gene>
    <name evidence="1" type="ORF">X975_02972</name>
</gene>
<evidence type="ECO:0000313" key="1">
    <source>
        <dbReference type="EMBL" id="KFM64673.1"/>
    </source>
</evidence>
<accession>A0A087THT4</accession>
<evidence type="ECO:0000313" key="2">
    <source>
        <dbReference type="Proteomes" id="UP000054359"/>
    </source>
</evidence>
<name>A0A087THT4_STEMI</name>
<sequence length="36" mass="3854">MTKARVFPDPVLAAPKISCPFKAKPMDSFCISVGVT</sequence>
<keyword evidence="2" id="KW-1185">Reference proteome</keyword>
<proteinExistence type="predicted"/>
<feature type="non-terminal residue" evidence="1">
    <location>
        <position position="36"/>
    </location>
</feature>
<protein>
    <submittedName>
        <fullName evidence="1">Uncharacterized protein</fullName>
    </submittedName>
</protein>
<dbReference type="OrthoDB" id="10558631at2759"/>
<reference evidence="1 2" key="1">
    <citation type="submission" date="2013-11" db="EMBL/GenBank/DDBJ databases">
        <title>Genome sequencing of Stegodyphus mimosarum.</title>
        <authorList>
            <person name="Bechsgaard J."/>
        </authorList>
    </citation>
    <scope>NUCLEOTIDE SEQUENCE [LARGE SCALE GENOMIC DNA]</scope>
</reference>
<dbReference type="EMBL" id="KK115285">
    <property type="protein sequence ID" value="KFM64673.1"/>
    <property type="molecule type" value="Genomic_DNA"/>
</dbReference>